<dbReference type="PROSITE" id="PS00636">
    <property type="entry name" value="DNAJ_1"/>
    <property type="match status" value="1"/>
</dbReference>
<evidence type="ECO:0000313" key="5">
    <source>
        <dbReference type="Proteomes" id="UP001446871"/>
    </source>
</evidence>
<dbReference type="InterPro" id="IPR001623">
    <property type="entry name" value="DnaJ_domain"/>
</dbReference>
<proteinExistence type="predicted"/>
<evidence type="ECO:0000259" key="3">
    <source>
        <dbReference type="PROSITE" id="PS50076"/>
    </source>
</evidence>
<evidence type="ECO:0000313" key="4">
    <source>
        <dbReference type="EMBL" id="KAK8064264.1"/>
    </source>
</evidence>
<protein>
    <recommendedName>
        <fullName evidence="3">J domain-containing protein</fullName>
    </recommendedName>
</protein>
<dbReference type="Proteomes" id="UP001446871">
    <property type="component" value="Unassembled WGS sequence"/>
</dbReference>
<feature type="compositionally biased region" description="Polar residues" evidence="1">
    <location>
        <begin position="127"/>
        <end position="141"/>
    </location>
</feature>
<sequence>MKKEHGLFRLGPTGGAARRMHGRWQREHQILTRWPSMTDCNPYEILEQPRGGPYNKRRFYELVMVYHPDRWIHGEYHGIPKSTRIERYRLILAANAILSDPVKRRAYDEHGMGWTLGGVRSHAATGRNPSQKQTAARHSSSTMNATWEDWETWRDRDYNDTHGYRHGWQTSGGQQQAVFLCNRRFALTLLLLATTGSCLMLLAVWTRAKVMSDHQLKIHETLLDELCHVGDSEVGLSRQERINLFLRRRLAIVARPKQEE</sequence>
<comment type="caution">
    <text evidence="4">The sequence shown here is derived from an EMBL/GenBank/DDBJ whole genome shotgun (WGS) entry which is preliminary data.</text>
</comment>
<feature type="transmembrane region" description="Helical" evidence="2">
    <location>
        <begin position="185"/>
        <end position="205"/>
    </location>
</feature>
<organism evidence="4 5">
    <name type="scientific">Apiospora saccharicola</name>
    <dbReference type="NCBI Taxonomy" id="335842"/>
    <lineage>
        <taxon>Eukaryota</taxon>
        <taxon>Fungi</taxon>
        <taxon>Dikarya</taxon>
        <taxon>Ascomycota</taxon>
        <taxon>Pezizomycotina</taxon>
        <taxon>Sordariomycetes</taxon>
        <taxon>Xylariomycetidae</taxon>
        <taxon>Amphisphaeriales</taxon>
        <taxon>Apiosporaceae</taxon>
        <taxon>Apiospora</taxon>
    </lineage>
</organism>
<feature type="domain" description="J" evidence="3">
    <location>
        <begin position="41"/>
        <end position="111"/>
    </location>
</feature>
<reference evidence="4 5" key="1">
    <citation type="submission" date="2023-01" db="EMBL/GenBank/DDBJ databases">
        <title>Analysis of 21 Apiospora genomes using comparative genomics revels a genus with tremendous synthesis potential of carbohydrate active enzymes and secondary metabolites.</title>
        <authorList>
            <person name="Sorensen T."/>
        </authorList>
    </citation>
    <scope>NUCLEOTIDE SEQUENCE [LARGE SCALE GENOMIC DNA]</scope>
    <source>
        <strain evidence="4 5">CBS 83171</strain>
    </source>
</reference>
<dbReference type="PROSITE" id="PS50076">
    <property type="entry name" value="DNAJ_2"/>
    <property type="match status" value="1"/>
</dbReference>
<accession>A0ABR1V2G9</accession>
<keyword evidence="2" id="KW-0812">Transmembrane</keyword>
<evidence type="ECO:0000256" key="2">
    <source>
        <dbReference type="SAM" id="Phobius"/>
    </source>
</evidence>
<dbReference type="InterPro" id="IPR018253">
    <property type="entry name" value="DnaJ_domain_CS"/>
</dbReference>
<name>A0ABR1V2G9_9PEZI</name>
<keyword evidence="5" id="KW-1185">Reference proteome</keyword>
<keyword evidence="2" id="KW-1133">Transmembrane helix</keyword>
<keyword evidence="2" id="KW-0472">Membrane</keyword>
<gene>
    <name evidence="4" type="ORF">PG996_008916</name>
</gene>
<dbReference type="EMBL" id="JAQQWM010000005">
    <property type="protein sequence ID" value="KAK8064264.1"/>
    <property type="molecule type" value="Genomic_DNA"/>
</dbReference>
<dbReference type="InterPro" id="IPR036869">
    <property type="entry name" value="J_dom_sf"/>
</dbReference>
<dbReference type="CDD" id="cd06257">
    <property type="entry name" value="DnaJ"/>
    <property type="match status" value="1"/>
</dbReference>
<dbReference type="Pfam" id="PF00226">
    <property type="entry name" value="DnaJ"/>
    <property type="match status" value="1"/>
</dbReference>
<feature type="region of interest" description="Disordered" evidence="1">
    <location>
        <begin position="122"/>
        <end position="141"/>
    </location>
</feature>
<dbReference type="Gene3D" id="1.10.287.110">
    <property type="entry name" value="DnaJ domain"/>
    <property type="match status" value="1"/>
</dbReference>
<dbReference type="SUPFAM" id="SSF46565">
    <property type="entry name" value="Chaperone J-domain"/>
    <property type="match status" value="1"/>
</dbReference>
<evidence type="ECO:0000256" key="1">
    <source>
        <dbReference type="SAM" id="MobiDB-lite"/>
    </source>
</evidence>